<organism evidence="5 6">
    <name type="scientific">Frankia nepalensis</name>
    <dbReference type="NCBI Taxonomy" id="1836974"/>
    <lineage>
        <taxon>Bacteria</taxon>
        <taxon>Bacillati</taxon>
        <taxon>Actinomycetota</taxon>
        <taxon>Actinomycetes</taxon>
        <taxon>Frankiales</taxon>
        <taxon>Frankiaceae</taxon>
        <taxon>Frankia</taxon>
    </lineage>
</organism>
<dbReference type="InterPro" id="IPR000014">
    <property type="entry name" value="PAS"/>
</dbReference>
<gene>
    <name evidence="5" type="ORF">I7412_18055</name>
</gene>
<dbReference type="SMART" id="SM00091">
    <property type="entry name" value="PAS"/>
    <property type="match status" value="1"/>
</dbReference>
<dbReference type="CDD" id="cd00130">
    <property type="entry name" value="PAS"/>
    <property type="match status" value="1"/>
</dbReference>
<name>A0A937UR96_9ACTN</name>
<dbReference type="Proteomes" id="UP000604475">
    <property type="component" value="Unassembled WGS sequence"/>
</dbReference>
<keyword evidence="2" id="KW-0472">Membrane</keyword>
<feature type="transmembrane region" description="Helical" evidence="2">
    <location>
        <begin position="337"/>
        <end position="357"/>
    </location>
</feature>
<feature type="region of interest" description="Disordered" evidence="1">
    <location>
        <begin position="1"/>
        <end position="47"/>
    </location>
</feature>
<reference evidence="5" key="1">
    <citation type="submission" date="2020-12" db="EMBL/GenBank/DDBJ databases">
        <title>Genomic characterization of non-nitrogen-fixing Frankia strains.</title>
        <authorList>
            <person name="Carlos-Shanley C."/>
            <person name="Guerra T."/>
            <person name="Hahn D."/>
        </authorList>
    </citation>
    <scope>NUCLEOTIDE SEQUENCE</scope>
    <source>
        <strain evidence="5">CN6</strain>
    </source>
</reference>
<evidence type="ECO:0000313" key="6">
    <source>
        <dbReference type="Proteomes" id="UP000604475"/>
    </source>
</evidence>
<evidence type="ECO:0000259" key="4">
    <source>
        <dbReference type="PROSITE" id="PS50887"/>
    </source>
</evidence>
<feature type="transmembrane region" description="Helical" evidence="2">
    <location>
        <begin position="71"/>
        <end position="93"/>
    </location>
</feature>
<dbReference type="PANTHER" id="PTHR44757">
    <property type="entry name" value="DIGUANYLATE CYCLASE DGCP"/>
    <property type="match status" value="1"/>
</dbReference>
<feature type="compositionally biased region" description="Pro residues" evidence="1">
    <location>
        <begin position="1"/>
        <end position="10"/>
    </location>
</feature>
<keyword evidence="2" id="KW-0812">Transmembrane</keyword>
<sequence length="745" mass="77279">PRASPTPPADQPTTARQAAPGDAEPVPSAPRHAHADGARGRVGAGRGRLAAGRGELAGPATGRARRSWPGWLRALAPILAVAALLLGVLGIGLRQEADAQHTARAAALAQNRAVAAAFNDSASTILEPGRLVPLVSAAPWTFTKPAVDQEILRRFAASAVGGPDTDLLLMSPTGQVLSALPATAKAPIDTSGPQWRAAVAGRAQWTPVIADSNGTERVYALEPVIRADGTAAVLVIGRSAHHGLPTVIFQSLAALGSLELVDQNGRVGFGSDDRFIGRHVVDPAVLSRLPAEGDVTAVHSADPGLISFAVPMDGIPGYYTLLQRSRLAVFDDLGSSLPGLGLLLGMVAFTLAAVAASDERRRRTVRRDVDRFEALLRGAHDIVAVATPDCRISVVGPSVTRLLGQRPTDWAGHDVADLAHPEDAARLRAFVLSMAGRPAPASSGPDGPPAAGQPVAGGPAPTGEAPGAPKASPVPASLQDVRIRAADGRHRWFDVTASRLTAVTGPTPSDVLLTCHDIGERKVLQDELTAAAYRDPLTGLPNRAAFARCLDEAAQCLARRHAERPGRPGPDGPGGPGVCVDAATGPGAPEPGAGSFGVLFVDLDHFKPINDTYGHGTGDEVLEIVAPRLEAAVRAGDTVARLGGDEFAILVADTDKDELLELTERVLATLRQPLRTKAAVLTVSATIGAALSSAYPDPLRTVRAADLAMYDAKRRGRGSVVLARSDRRVPFVPALVPPSDRDPPA</sequence>
<protein>
    <submittedName>
        <fullName evidence="5">Diguanylate cyclase</fullName>
    </submittedName>
</protein>
<comment type="caution">
    <text evidence="5">The sequence shown here is derived from an EMBL/GenBank/DDBJ whole genome shotgun (WGS) entry which is preliminary data.</text>
</comment>
<proteinExistence type="predicted"/>
<dbReference type="PANTHER" id="PTHR44757:SF2">
    <property type="entry name" value="BIOFILM ARCHITECTURE MAINTENANCE PROTEIN MBAA"/>
    <property type="match status" value="1"/>
</dbReference>
<evidence type="ECO:0000256" key="2">
    <source>
        <dbReference type="SAM" id="Phobius"/>
    </source>
</evidence>
<dbReference type="SMART" id="SM00267">
    <property type="entry name" value="GGDEF"/>
    <property type="match status" value="1"/>
</dbReference>
<feature type="compositionally biased region" description="Low complexity" evidence="1">
    <location>
        <begin position="437"/>
        <end position="471"/>
    </location>
</feature>
<feature type="non-terminal residue" evidence="5">
    <location>
        <position position="1"/>
    </location>
</feature>
<evidence type="ECO:0000313" key="5">
    <source>
        <dbReference type="EMBL" id="MBL7629025.1"/>
    </source>
</evidence>
<dbReference type="PROSITE" id="PS50887">
    <property type="entry name" value="GGDEF"/>
    <property type="match status" value="1"/>
</dbReference>
<evidence type="ECO:0000256" key="1">
    <source>
        <dbReference type="SAM" id="MobiDB-lite"/>
    </source>
</evidence>
<dbReference type="InterPro" id="IPR000160">
    <property type="entry name" value="GGDEF_dom"/>
</dbReference>
<evidence type="ECO:0000259" key="3">
    <source>
        <dbReference type="PROSITE" id="PS50112"/>
    </source>
</evidence>
<dbReference type="Gene3D" id="3.30.70.270">
    <property type="match status" value="1"/>
</dbReference>
<dbReference type="NCBIfam" id="TIGR00254">
    <property type="entry name" value="GGDEF"/>
    <property type="match status" value="1"/>
</dbReference>
<accession>A0A937UR96</accession>
<dbReference type="Gene3D" id="3.30.450.20">
    <property type="entry name" value="PAS domain"/>
    <property type="match status" value="1"/>
</dbReference>
<feature type="region of interest" description="Disordered" evidence="1">
    <location>
        <begin position="437"/>
        <end position="476"/>
    </location>
</feature>
<feature type="domain" description="GGDEF" evidence="4">
    <location>
        <begin position="594"/>
        <end position="725"/>
    </location>
</feature>
<dbReference type="EMBL" id="JAEACQ010000204">
    <property type="protein sequence ID" value="MBL7629025.1"/>
    <property type="molecule type" value="Genomic_DNA"/>
</dbReference>
<keyword evidence="2" id="KW-1133">Transmembrane helix</keyword>
<dbReference type="RefSeq" id="WP_203031762.1">
    <property type="nucleotide sequence ID" value="NZ_JAEACQ010000204.1"/>
</dbReference>
<dbReference type="InterPro" id="IPR043128">
    <property type="entry name" value="Rev_trsase/Diguanyl_cyclase"/>
</dbReference>
<dbReference type="InterPro" id="IPR029787">
    <property type="entry name" value="Nucleotide_cyclase"/>
</dbReference>
<dbReference type="InterPro" id="IPR035965">
    <property type="entry name" value="PAS-like_dom_sf"/>
</dbReference>
<dbReference type="InterPro" id="IPR052155">
    <property type="entry name" value="Biofilm_reg_signaling"/>
</dbReference>
<dbReference type="SUPFAM" id="SSF55785">
    <property type="entry name" value="PYP-like sensor domain (PAS domain)"/>
    <property type="match status" value="1"/>
</dbReference>
<dbReference type="Pfam" id="PF00990">
    <property type="entry name" value="GGDEF"/>
    <property type="match status" value="1"/>
</dbReference>
<dbReference type="CDD" id="cd01949">
    <property type="entry name" value="GGDEF"/>
    <property type="match status" value="1"/>
</dbReference>
<keyword evidence="6" id="KW-1185">Reference proteome</keyword>
<feature type="domain" description="PAS" evidence="3">
    <location>
        <begin position="368"/>
        <end position="428"/>
    </location>
</feature>
<dbReference type="SUPFAM" id="SSF55073">
    <property type="entry name" value="Nucleotide cyclase"/>
    <property type="match status" value="1"/>
</dbReference>
<dbReference type="AlphaFoldDB" id="A0A937UR96"/>
<dbReference type="PROSITE" id="PS50112">
    <property type="entry name" value="PAS"/>
    <property type="match status" value="1"/>
</dbReference>